<dbReference type="PANTHER" id="PTHR19446">
    <property type="entry name" value="REVERSE TRANSCRIPTASES"/>
    <property type="match status" value="1"/>
</dbReference>
<feature type="domain" description="Reverse transcriptase" evidence="1">
    <location>
        <begin position="481"/>
        <end position="734"/>
    </location>
</feature>
<keyword evidence="3" id="KW-1185">Reference proteome</keyword>
<dbReference type="GO" id="GO:0003824">
    <property type="term" value="F:catalytic activity"/>
    <property type="evidence" value="ECO:0007669"/>
    <property type="project" value="InterPro"/>
</dbReference>
<comment type="caution">
    <text evidence="2">The sequence shown here is derived from an EMBL/GenBank/DDBJ whole genome shotgun (WGS) entry which is preliminary data.</text>
</comment>
<dbReference type="InterPro" id="IPR005135">
    <property type="entry name" value="Endo/exonuclease/phosphatase"/>
</dbReference>
<evidence type="ECO:0000313" key="3">
    <source>
        <dbReference type="Proteomes" id="UP001168821"/>
    </source>
</evidence>
<organism evidence="2 3">
    <name type="scientific">Zophobas morio</name>
    <dbReference type="NCBI Taxonomy" id="2755281"/>
    <lineage>
        <taxon>Eukaryota</taxon>
        <taxon>Metazoa</taxon>
        <taxon>Ecdysozoa</taxon>
        <taxon>Arthropoda</taxon>
        <taxon>Hexapoda</taxon>
        <taxon>Insecta</taxon>
        <taxon>Pterygota</taxon>
        <taxon>Neoptera</taxon>
        <taxon>Endopterygota</taxon>
        <taxon>Coleoptera</taxon>
        <taxon>Polyphaga</taxon>
        <taxon>Cucujiformia</taxon>
        <taxon>Tenebrionidae</taxon>
        <taxon>Zophobas</taxon>
    </lineage>
</organism>
<dbReference type="Gene3D" id="3.60.10.10">
    <property type="entry name" value="Endonuclease/exonuclease/phosphatase"/>
    <property type="match status" value="1"/>
</dbReference>
<dbReference type="Pfam" id="PF00078">
    <property type="entry name" value="RVT_1"/>
    <property type="match status" value="1"/>
</dbReference>
<evidence type="ECO:0000259" key="1">
    <source>
        <dbReference type="PROSITE" id="PS50878"/>
    </source>
</evidence>
<protein>
    <recommendedName>
        <fullName evidence="1">Reverse transcriptase domain-containing protein</fullName>
    </recommendedName>
</protein>
<name>A0AA38HKE7_9CUCU</name>
<dbReference type="Proteomes" id="UP001168821">
    <property type="component" value="Unassembled WGS sequence"/>
</dbReference>
<dbReference type="AlphaFoldDB" id="A0AA38HKE7"/>
<dbReference type="InterPro" id="IPR043502">
    <property type="entry name" value="DNA/RNA_pol_sf"/>
</dbReference>
<dbReference type="CDD" id="cd01650">
    <property type="entry name" value="RT_nLTR_like"/>
    <property type="match status" value="1"/>
</dbReference>
<dbReference type="PROSITE" id="PS50878">
    <property type="entry name" value="RT_POL"/>
    <property type="match status" value="1"/>
</dbReference>
<proteinExistence type="predicted"/>
<accession>A0AA38HKE7</accession>
<gene>
    <name evidence="2" type="ORF">Zmor_004074</name>
</gene>
<dbReference type="Pfam" id="PF14529">
    <property type="entry name" value="Exo_endo_phos_2"/>
    <property type="match status" value="1"/>
</dbReference>
<dbReference type="InterPro" id="IPR000477">
    <property type="entry name" value="RT_dom"/>
</dbReference>
<dbReference type="GO" id="GO:0071897">
    <property type="term" value="P:DNA biosynthetic process"/>
    <property type="evidence" value="ECO:0007669"/>
    <property type="project" value="UniProtKB-ARBA"/>
</dbReference>
<evidence type="ECO:0000313" key="2">
    <source>
        <dbReference type="EMBL" id="KAJ3639205.1"/>
    </source>
</evidence>
<dbReference type="InterPro" id="IPR036691">
    <property type="entry name" value="Endo/exonu/phosph_ase_sf"/>
</dbReference>
<dbReference type="SUPFAM" id="SSF56219">
    <property type="entry name" value="DNase I-like"/>
    <property type="match status" value="1"/>
</dbReference>
<dbReference type="EMBL" id="JALNTZ010000012">
    <property type="protein sequence ID" value="KAJ3639205.1"/>
    <property type="molecule type" value="Genomic_DNA"/>
</dbReference>
<reference evidence="2" key="1">
    <citation type="journal article" date="2023" name="G3 (Bethesda)">
        <title>Whole genome assemblies of Zophobas morio and Tenebrio molitor.</title>
        <authorList>
            <person name="Kaur S."/>
            <person name="Stinson S.A."/>
            <person name="diCenzo G.C."/>
        </authorList>
    </citation>
    <scope>NUCLEOTIDE SEQUENCE</scope>
    <source>
        <strain evidence="2">QUZm001</strain>
    </source>
</reference>
<sequence>MADNESRFSEHTIDIYLLQDPYVAHGLVCGLGSGISVYCVGNWPKAAIAVRKGICDVILNNELSNEFQCVVNVMKDGLNLFLASIYCQYGGDMATDIVHLRRALLAADRTPLLIGLDANATSLVWHSKNLQASRERDLRSDILADYLLESGLSVLNEESEFFTFAGPSRSSDIDVTLANFSMGQSFHWEWSMRPDLGVSDHNPMIIRLQVRDPDYNLRQEETMVAKTYCLRKEDEKILFRSSILGSADSLGLHDFSRMSLAEMCFTIDTWVQNACQVAVPKRPVKERIQWWTPQLSLQRREIRSLRRAYQATRRYRANGNDTLTANKEEFAQIKRRWRVASRKYKDALRKTKFDHWRDFVFTSIRQGKDPWGGVYKTCRGRGGATEISAIKSGDNTITGTWRESVDTMLNSFFGEYRPSEVNYPENQNANLLNEELSSEKVAEAVRRLRSRKAQGLDGITGSIVKEFHRAVPEFLRAVLQRCIEDGTFPESWKSAKVITLLKASDKPKDLAKSYRPICLLPAWSKVLERLMIDRLQEDCINNSAVISPTQFGFRESKSTVDAWMTVVDRVRSCSLKYVLGLFIDFSGAFGNINWNSILRRLVEIGSRDLGLWNSYFSHRKVTMEGNTQFMTRGVSRGCPRGSICGPYIWNLVMDTLLRQLEIRNVICVAYADDLLIMVESNNRVELERKGSESMSIVREWAESVGLKVSEDKSVRMLLKGKLADTRHPWIRNGAKKSSVQEVHEIFGNNNFGENEFSSTFSGCTITLSQTNGTIQKSPQKEVGSFASYDPWLVDWTLLGNYIVWCRGVVCRNRESI</sequence>
<dbReference type="SUPFAM" id="SSF56672">
    <property type="entry name" value="DNA/RNA polymerases"/>
    <property type="match status" value="1"/>
</dbReference>